<gene>
    <name evidence="1" type="ORF">MARPO_0066s0084</name>
</gene>
<keyword evidence="2" id="KW-1185">Reference proteome</keyword>
<dbReference type="AlphaFoldDB" id="A0A2R6WQL3"/>
<organism evidence="1 2">
    <name type="scientific">Marchantia polymorpha</name>
    <name type="common">Common liverwort</name>
    <name type="synonym">Marchantia aquatica</name>
    <dbReference type="NCBI Taxonomy" id="3197"/>
    <lineage>
        <taxon>Eukaryota</taxon>
        <taxon>Viridiplantae</taxon>
        <taxon>Streptophyta</taxon>
        <taxon>Embryophyta</taxon>
        <taxon>Marchantiophyta</taxon>
        <taxon>Marchantiopsida</taxon>
        <taxon>Marchantiidae</taxon>
        <taxon>Marchantiales</taxon>
        <taxon>Marchantiaceae</taxon>
        <taxon>Marchantia</taxon>
    </lineage>
</organism>
<dbReference type="Proteomes" id="UP000244005">
    <property type="component" value="Unassembled WGS sequence"/>
</dbReference>
<dbReference type="EMBL" id="KZ772738">
    <property type="protein sequence ID" value="PTQ36131.1"/>
    <property type="molecule type" value="Genomic_DNA"/>
</dbReference>
<evidence type="ECO:0000313" key="2">
    <source>
        <dbReference type="Proteomes" id="UP000244005"/>
    </source>
</evidence>
<name>A0A2R6WQL3_MARPO</name>
<sequence>MRGLGFYRAYEPYIPDGRRLASAIHPSVKPTESVDLWMTPHGDTPYRVNDEINVRNCAPARGLREASFYCSHLDGTGIKGAHDLKATASQISIRLRV</sequence>
<proteinExistence type="predicted"/>
<reference evidence="2" key="1">
    <citation type="journal article" date="2017" name="Cell">
        <title>Insights into land plant evolution garnered from the Marchantia polymorpha genome.</title>
        <authorList>
            <person name="Bowman J.L."/>
            <person name="Kohchi T."/>
            <person name="Yamato K.T."/>
            <person name="Jenkins J."/>
            <person name="Shu S."/>
            <person name="Ishizaki K."/>
            <person name="Yamaoka S."/>
            <person name="Nishihama R."/>
            <person name="Nakamura Y."/>
            <person name="Berger F."/>
            <person name="Adam C."/>
            <person name="Aki S.S."/>
            <person name="Althoff F."/>
            <person name="Araki T."/>
            <person name="Arteaga-Vazquez M.A."/>
            <person name="Balasubrmanian S."/>
            <person name="Barry K."/>
            <person name="Bauer D."/>
            <person name="Boehm C.R."/>
            <person name="Briginshaw L."/>
            <person name="Caballero-Perez J."/>
            <person name="Catarino B."/>
            <person name="Chen F."/>
            <person name="Chiyoda S."/>
            <person name="Chovatia M."/>
            <person name="Davies K.M."/>
            <person name="Delmans M."/>
            <person name="Demura T."/>
            <person name="Dierschke T."/>
            <person name="Dolan L."/>
            <person name="Dorantes-Acosta A.E."/>
            <person name="Eklund D.M."/>
            <person name="Florent S.N."/>
            <person name="Flores-Sandoval E."/>
            <person name="Fujiyama A."/>
            <person name="Fukuzawa H."/>
            <person name="Galik B."/>
            <person name="Grimanelli D."/>
            <person name="Grimwood J."/>
            <person name="Grossniklaus U."/>
            <person name="Hamada T."/>
            <person name="Haseloff J."/>
            <person name="Hetherington A.J."/>
            <person name="Higo A."/>
            <person name="Hirakawa Y."/>
            <person name="Hundley H.N."/>
            <person name="Ikeda Y."/>
            <person name="Inoue K."/>
            <person name="Inoue S.I."/>
            <person name="Ishida S."/>
            <person name="Jia Q."/>
            <person name="Kakita M."/>
            <person name="Kanazawa T."/>
            <person name="Kawai Y."/>
            <person name="Kawashima T."/>
            <person name="Kennedy M."/>
            <person name="Kinose K."/>
            <person name="Kinoshita T."/>
            <person name="Kohara Y."/>
            <person name="Koide E."/>
            <person name="Komatsu K."/>
            <person name="Kopischke S."/>
            <person name="Kubo M."/>
            <person name="Kyozuka J."/>
            <person name="Lagercrantz U."/>
            <person name="Lin S.S."/>
            <person name="Lindquist E."/>
            <person name="Lipzen A.M."/>
            <person name="Lu C.W."/>
            <person name="De Luna E."/>
            <person name="Martienssen R.A."/>
            <person name="Minamino N."/>
            <person name="Mizutani M."/>
            <person name="Mizutani M."/>
            <person name="Mochizuki N."/>
            <person name="Monte I."/>
            <person name="Mosher R."/>
            <person name="Nagasaki H."/>
            <person name="Nakagami H."/>
            <person name="Naramoto S."/>
            <person name="Nishitani K."/>
            <person name="Ohtani M."/>
            <person name="Okamoto T."/>
            <person name="Okumura M."/>
            <person name="Phillips J."/>
            <person name="Pollak B."/>
            <person name="Reinders A."/>
            <person name="Rovekamp M."/>
            <person name="Sano R."/>
            <person name="Sawa S."/>
            <person name="Schmid M.W."/>
            <person name="Shirakawa M."/>
            <person name="Solano R."/>
            <person name="Spunde A."/>
            <person name="Suetsugu N."/>
            <person name="Sugano S."/>
            <person name="Sugiyama A."/>
            <person name="Sun R."/>
            <person name="Suzuki Y."/>
            <person name="Takenaka M."/>
            <person name="Takezawa D."/>
            <person name="Tomogane H."/>
            <person name="Tsuzuki M."/>
            <person name="Ueda T."/>
            <person name="Umeda M."/>
            <person name="Ward J.M."/>
            <person name="Watanabe Y."/>
            <person name="Yazaki K."/>
            <person name="Yokoyama R."/>
            <person name="Yoshitake Y."/>
            <person name="Yotsui I."/>
            <person name="Zachgo S."/>
            <person name="Schmutz J."/>
        </authorList>
    </citation>
    <scope>NUCLEOTIDE SEQUENCE [LARGE SCALE GENOMIC DNA]</scope>
    <source>
        <strain evidence="2">Tak-1</strain>
    </source>
</reference>
<evidence type="ECO:0000313" key="1">
    <source>
        <dbReference type="EMBL" id="PTQ36131.1"/>
    </source>
</evidence>
<protein>
    <submittedName>
        <fullName evidence="1">Uncharacterized protein</fullName>
    </submittedName>
</protein>
<accession>A0A2R6WQL3</accession>